<evidence type="ECO:0000256" key="7">
    <source>
        <dbReference type="ARBA" id="ARBA00022982"/>
    </source>
</evidence>
<dbReference type="Pfam" id="PF03188">
    <property type="entry name" value="Cytochrom_B561"/>
    <property type="match status" value="1"/>
</dbReference>
<keyword evidence="7" id="KW-0249">Electron transport</keyword>
<dbReference type="GO" id="GO:0046872">
    <property type="term" value="F:metal ion binding"/>
    <property type="evidence" value="ECO:0007669"/>
    <property type="project" value="UniProtKB-KW"/>
</dbReference>
<sequence length="241" mass="26805">MAPSDRESVGSPLVFIISVGAIQILGILAMVLTGIWMGKYLGGFAWDGSAQEFNYHPLCMIISMVFLYSEAMIVYRVFRHENKLLIKLVHFGLQLVAFVIAVLGLKAVFDFHNHKGIPNLYSLHSWCGLLTIILFSCQLLFGFVSFLFPKLPEGLRAVYLKVHVFFGVFIFMMAIGTALLGINEKLFFTKKYPSFLADAQLGNVLGVTLIVLAGMVVFVVTNSAFKRVNAGEEHVSLMNEK</sequence>
<evidence type="ECO:0000259" key="12">
    <source>
        <dbReference type="PROSITE" id="PS50939"/>
    </source>
</evidence>
<dbReference type="Proteomes" id="UP000225706">
    <property type="component" value="Unassembled WGS sequence"/>
</dbReference>
<dbReference type="InterPro" id="IPR006593">
    <property type="entry name" value="Cyt_b561/ferric_Rdtase_TM"/>
</dbReference>
<evidence type="ECO:0000256" key="4">
    <source>
        <dbReference type="ARBA" id="ARBA00022617"/>
    </source>
</evidence>
<feature type="domain" description="Cytochrome b561" evidence="12">
    <location>
        <begin position="21"/>
        <end position="221"/>
    </location>
</feature>
<dbReference type="GO" id="GO:0016491">
    <property type="term" value="F:oxidoreductase activity"/>
    <property type="evidence" value="ECO:0007669"/>
    <property type="project" value="InterPro"/>
</dbReference>
<feature type="transmembrane region" description="Helical" evidence="11">
    <location>
        <begin position="12"/>
        <end position="35"/>
    </location>
</feature>
<feature type="transmembrane region" description="Helical" evidence="11">
    <location>
        <begin position="123"/>
        <end position="148"/>
    </location>
</feature>
<dbReference type="GO" id="GO:0016020">
    <property type="term" value="C:membrane"/>
    <property type="evidence" value="ECO:0007669"/>
    <property type="project" value="UniProtKB-SubCell"/>
</dbReference>
<comment type="subcellular location">
    <subcellularLocation>
        <location evidence="2">Membrane</location>
        <topology evidence="2">Multi-pass membrane protein</topology>
    </subcellularLocation>
</comment>
<evidence type="ECO:0000256" key="2">
    <source>
        <dbReference type="ARBA" id="ARBA00004141"/>
    </source>
</evidence>
<dbReference type="EMBL" id="LSMT01000079">
    <property type="protein sequence ID" value="PFX28644.1"/>
    <property type="molecule type" value="Genomic_DNA"/>
</dbReference>
<name>A0A2B4SD89_STYPI</name>
<evidence type="ECO:0000256" key="6">
    <source>
        <dbReference type="ARBA" id="ARBA00022723"/>
    </source>
</evidence>
<evidence type="ECO:0000256" key="3">
    <source>
        <dbReference type="ARBA" id="ARBA00022448"/>
    </source>
</evidence>
<gene>
    <name evidence="13" type="primary">CYB561</name>
    <name evidence="13" type="ORF">AWC38_SpisGene25829</name>
</gene>
<reference evidence="14" key="1">
    <citation type="journal article" date="2017" name="bioRxiv">
        <title>Comparative analysis of the genomes of Stylophora pistillata and Acropora digitifera provides evidence for extensive differences between species of corals.</title>
        <authorList>
            <person name="Voolstra C.R."/>
            <person name="Li Y."/>
            <person name="Liew Y.J."/>
            <person name="Baumgarten S."/>
            <person name="Zoccola D."/>
            <person name="Flot J.-F."/>
            <person name="Tambutte S."/>
            <person name="Allemand D."/>
            <person name="Aranda M."/>
        </authorList>
    </citation>
    <scope>NUCLEOTIDE SEQUENCE [LARGE SCALE GENOMIC DNA]</scope>
</reference>
<keyword evidence="9" id="KW-0408">Iron</keyword>
<dbReference type="InterPro" id="IPR043205">
    <property type="entry name" value="CYB561/CYBRD1-like"/>
</dbReference>
<feature type="transmembrane region" description="Helical" evidence="11">
    <location>
        <begin position="202"/>
        <end position="220"/>
    </location>
</feature>
<comment type="caution">
    <text evidence="13">The sequence shown here is derived from an EMBL/GenBank/DDBJ whole genome shotgun (WGS) entry which is preliminary data.</text>
</comment>
<keyword evidence="3" id="KW-0813">Transport</keyword>
<dbReference type="AlphaFoldDB" id="A0A2B4SD89"/>
<dbReference type="Gene3D" id="1.20.120.1770">
    <property type="match status" value="1"/>
</dbReference>
<dbReference type="PANTHER" id="PTHR10106">
    <property type="entry name" value="CYTOCHROME B561-RELATED"/>
    <property type="match status" value="1"/>
</dbReference>
<feature type="transmembrane region" description="Helical" evidence="11">
    <location>
        <begin position="160"/>
        <end position="182"/>
    </location>
</feature>
<evidence type="ECO:0000256" key="8">
    <source>
        <dbReference type="ARBA" id="ARBA00022989"/>
    </source>
</evidence>
<protein>
    <submittedName>
        <fullName evidence="13">Cytochrome b561</fullName>
    </submittedName>
</protein>
<feature type="transmembrane region" description="Helical" evidence="11">
    <location>
        <begin position="84"/>
        <end position="103"/>
    </location>
</feature>
<keyword evidence="6" id="KW-0479">Metal-binding</keyword>
<feature type="transmembrane region" description="Helical" evidence="11">
    <location>
        <begin position="55"/>
        <end position="77"/>
    </location>
</feature>
<keyword evidence="5 11" id="KW-0812">Transmembrane</keyword>
<evidence type="ECO:0000313" key="14">
    <source>
        <dbReference type="Proteomes" id="UP000225706"/>
    </source>
</evidence>
<evidence type="ECO:0000256" key="10">
    <source>
        <dbReference type="ARBA" id="ARBA00023136"/>
    </source>
</evidence>
<accession>A0A2B4SD89</accession>
<proteinExistence type="predicted"/>
<keyword evidence="8 11" id="KW-1133">Transmembrane helix</keyword>
<keyword evidence="4" id="KW-0349">Heme</keyword>
<dbReference type="OrthoDB" id="907479at2759"/>
<keyword evidence="10 11" id="KW-0472">Membrane</keyword>
<dbReference type="SMART" id="SM00665">
    <property type="entry name" value="B561"/>
    <property type="match status" value="1"/>
</dbReference>
<evidence type="ECO:0000256" key="5">
    <source>
        <dbReference type="ARBA" id="ARBA00022692"/>
    </source>
</evidence>
<organism evidence="13 14">
    <name type="scientific">Stylophora pistillata</name>
    <name type="common">Smooth cauliflower coral</name>
    <dbReference type="NCBI Taxonomy" id="50429"/>
    <lineage>
        <taxon>Eukaryota</taxon>
        <taxon>Metazoa</taxon>
        <taxon>Cnidaria</taxon>
        <taxon>Anthozoa</taxon>
        <taxon>Hexacorallia</taxon>
        <taxon>Scleractinia</taxon>
        <taxon>Astrocoeniina</taxon>
        <taxon>Pocilloporidae</taxon>
        <taxon>Stylophora</taxon>
    </lineage>
</organism>
<dbReference type="PROSITE" id="PS50939">
    <property type="entry name" value="CYTOCHROME_B561"/>
    <property type="match status" value="1"/>
</dbReference>
<keyword evidence="14" id="KW-1185">Reference proteome</keyword>
<dbReference type="FunFam" id="1.20.120.1770:FF:000001">
    <property type="entry name" value="Cytochrome b reductase 1"/>
    <property type="match status" value="1"/>
</dbReference>
<evidence type="ECO:0000313" key="13">
    <source>
        <dbReference type="EMBL" id="PFX28644.1"/>
    </source>
</evidence>
<evidence type="ECO:0000256" key="11">
    <source>
        <dbReference type="SAM" id="Phobius"/>
    </source>
</evidence>
<dbReference type="PANTHER" id="PTHR10106:SF0">
    <property type="entry name" value="LD36721P"/>
    <property type="match status" value="1"/>
</dbReference>
<evidence type="ECO:0000256" key="1">
    <source>
        <dbReference type="ARBA" id="ARBA00001970"/>
    </source>
</evidence>
<comment type="cofactor">
    <cofactor evidence="1">
        <name>heme b</name>
        <dbReference type="ChEBI" id="CHEBI:60344"/>
    </cofactor>
</comment>
<evidence type="ECO:0000256" key="9">
    <source>
        <dbReference type="ARBA" id="ARBA00023004"/>
    </source>
</evidence>